<keyword evidence="3 7" id="KW-0808">Transferase</keyword>
<evidence type="ECO:0000256" key="7">
    <source>
        <dbReference type="HAMAP-Rule" id="MF_01147"/>
    </source>
</evidence>
<keyword evidence="2 7" id="KW-1003">Cell membrane</keyword>
<protein>
    <recommendedName>
        <fullName evidence="7">Phosphatidylglycerol--prolipoprotein diacylglyceryl transferase</fullName>
        <ecNumber evidence="7">2.5.1.145</ecNumber>
    </recommendedName>
</protein>
<evidence type="ECO:0000256" key="6">
    <source>
        <dbReference type="ARBA" id="ARBA00023136"/>
    </source>
</evidence>
<evidence type="ECO:0000256" key="1">
    <source>
        <dbReference type="ARBA" id="ARBA00007150"/>
    </source>
</evidence>
<dbReference type="Pfam" id="PF01790">
    <property type="entry name" value="LGT"/>
    <property type="match status" value="1"/>
</dbReference>
<dbReference type="EMBL" id="FUXE01000001">
    <property type="protein sequence ID" value="SJZ41030.1"/>
    <property type="molecule type" value="Genomic_DNA"/>
</dbReference>
<dbReference type="PANTHER" id="PTHR30589">
    <property type="entry name" value="PROLIPOPROTEIN DIACYLGLYCERYL TRANSFERASE"/>
    <property type="match status" value="1"/>
</dbReference>
<dbReference type="EC" id="2.5.1.145" evidence="7"/>
<feature type="transmembrane region" description="Helical" evidence="7">
    <location>
        <begin position="60"/>
        <end position="80"/>
    </location>
</feature>
<evidence type="ECO:0000313" key="8">
    <source>
        <dbReference type="EMBL" id="SJZ41030.1"/>
    </source>
</evidence>
<dbReference type="GO" id="GO:0005886">
    <property type="term" value="C:plasma membrane"/>
    <property type="evidence" value="ECO:0007669"/>
    <property type="project" value="UniProtKB-SubCell"/>
</dbReference>
<dbReference type="NCBIfam" id="TIGR00544">
    <property type="entry name" value="lgt"/>
    <property type="match status" value="1"/>
</dbReference>
<keyword evidence="9" id="KW-1185">Reference proteome</keyword>
<evidence type="ECO:0000313" key="9">
    <source>
        <dbReference type="Proteomes" id="UP000190121"/>
    </source>
</evidence>
<name>A0A1T4KF44_9PORP</name>
<dbReference type="GO" id="GO:0008961">
    <property type="term" value="F:phosphatidylglycerol-prolipoprotein diacylglyceryl transferase activity"/>
    <property type="evidence" value="ECO:0007669"/>
    <property type="project" value="UniProtKB-UniRule"/>
</dbReference>
<feature type="transmembrane region" description="Helical" evidence="7">
    <location>
        <begin position="129"/>
        <end position="149"/>
    </location>
</feature>
<comment type="catalytic activity">
    <reaction evidence="7">
        <text>L-cysteinyl-[prolipoprotein] + a 1,2-diacyl-sn-glycero-3-phospho-(1'-sn-glycerol) = an S-1,2-diacyl-sn-glyceryl-L-cysteinyl-[prolipoprotein] + sn-glycerol 1-phosphate + H(+)</text>
        <dbReference type="Rhea" id="RHEA:56712"/>
        <dbReference type="Rhea" id="RHEA-COMP:14679"/>
        <dbReference type="Rhea" id="RHEA-COMP:14680"/>
        <dbReference type="ChEBI" id="CHEBI:15378"/>
        <dbReference type="ChEBI" id="CHEBI:29950"/>
        <dbReference type="ChEBI" id="CHEBI:57685"/>
        <dbReference type="ChEBI" id="CHEBI:64716"/>
        <dbReference type="ChEBI" id="CHEBI:140658"/>
        <dbReference type="EC" id="2.5.1.145"/>
    </reaction>
</comment>
<feature type="transmembrane region" description="Helical" evidence="7">
    <location>
        <begin position="26"/>
        <end position="48"/>
    </location>
</feature>
<dbReference type="GO" id="GO:0042158">
    <property type="term" value="P:lipoprotein biosynthetic process"/>
    <property type="evidence" value="ECO:0007669"/>
    <property type="project" value="UniProtKB-UniRule"/>
</dbReference>
<feature type="transmembrane region" description="Helical" evidence="7">
    <location>
        <begin position="251"/>
        <end position="270"/>
    </location>
</feature>
<dbReference type="STRING" id="29524.SAMN02745171_00014"/>
<dbReference type="InterPro" id="IPR001640">
    <property type="entry name" value="Lgt"/>
</dbReference>
<keyword evidence="4 7" id="KW-0812">Transmembrane</keyword>
<sequence>MLPILNAIVWNPDPALFSIFGREIRWYSLLFGLGLFFLGPWIVSRIWKKEQLPQNWYDQLFWYVVLGTIVGARLGHCFFYEPMYYLANPIEILKIWEGGLASHGGTLGIILAIWIFSRKVTHRPMVWTLDRLAVPVGLVAALIRIGNLMNSEIFGRPTTLPWGFQFVRSPEYLSLNTTLGCHPTAIYEALAYLIVFAVCMWLYWQRDAARRRPGLIVGFFLLGTFSARLIIEGVKLVQESWETQMIETIGLNQGQLLSVPFIIAGIYLIVRALSRPEQLNKVTDSLHEKK</sequence>
<feature type="binding site" evidence="7">
    <location>
        <position position="144"/>
    </location>
    <ligand>
        <name>a 1,2-diacyl-sn-glycero-3-phospho-(1'-sn-glycerol)</name>
        <dbReference type="ChEBI" id="CHEBI:64716"/>
    </ligand>
</feature>
<keyword evidence="8" id="KW-0449">Lipoprotein</keyword>
<dbReference type="AlphaFoldDB" id="A0A1T4KF44"/>
<keyword evidence="6 7" id="KW-0472">Membrane</keyword>
<dbReference type="OrthoDB" id="871140at2"/>
<evidence type="ECO:0000256" key="2">
    <source>
        <dbReference type="ARBA" id="ARBA00022475"/>
    </source>
</evidence>
<dbReference type="HAMAP" id="MF_01147">
    <property type="entry name" value="Lgt"/>
    <property type="match status" value="1"/>
</dbReference>
<accession>A0A1T4KF44</accession>
<keyword evidence="5 7" id="KW-1133">Transmembrane helix</keyword>
<feature type="transmembrane region" description="Helical" evidence="7">
    <location>
        <begin position="185"/>
        <end position="203"/>
    </location>
</feature>
<organism evidence="8 9">
    <name type="scientific">Porphyromonas circumdentaria</name>
    <dbReference type="NCBI Taxonomy" id="29524"/>
    <lineage>
        <taxon>Bacteria</taxon>
        <taxon>Pseudomonadati</taxon>
        <taxon>Bacteroidota</taxon>
        <taxon>Bacteroidia</taxon>
        <taxon>Bacteroidales</taxon>
        <taxon>Porphyromonadaceae</taxon>
        <taxon>Porphyromonas</taxon>
    </lineage>
</organism>
<comment type="similarity">
    <text evidence="1 7">Belongs to the Lgt family.</text>
</comment>
<dbReference type="Proteomes" id="UP000190121">
    <property type="component" value="Unassembled WGS sequence"/>
</dbReference>
<reference evidence="9" key="1">
    <citation type="submission" date="2017-02" db="EMBL/GenBank/DDBJ databases">
        <authorList>
            <person name="Varghese N."/>
            <person name="Submissions S."/>
        </authorList>
    </citation>
    <scope>NUCLEOTIDE SEQUENCE [LARGE SCALE GENOMIC DNA]</scope>
    <source>
        <strain evidence="9">ATCC 51356</strain>
    </source>
</reference>
<dbReference type="UniPathway" id="UPA00664"/>
<comment type="subcellular location">
    <subcellularLocation>
        <location evidence="7">Cell membrane</location>
        <topology evidence="7">Multi-pass membrane protein</topology>
    </subcellularLocation>
</comment>
<feature type="transmembrane region" description="Helical" evidence="7">
    <location>
        <begin position="215"/>
        <end position="231"/>
    </location>
</feature>
<evidence type="ECO:0000256" key="3">
    <source>
        <dbReference type="ARBA" id="ARBA00022679"/>
    </source>
</evidence>
<comment type="function">
    <text evidence="7">Catalyzes the transfer of the diacylglyceryl group from phosphatidylglycerol to the sulfhydryl group of the N-terminal cysteine of a prolipoprotein, the first step in the formation of mature lipoproteins.</text>
</comment>
<evidence type="ECO:0000256" key="5">
    <source>
        <dbReference type="ARBA" id="ARBA00022989"/>
    </source>
</evidence>
<dbReference type="RefSeq" id="WP_078735999.1">
    <property type="nucleotide sequence ID" value="NZ_FUXE01000001.1"/>
</dbReference>
<dbReference type="PANTHER" id="PTHR30589:SF0">
    <property type="entry name" value="PHOSPHATIDYLGLYCEROL--PROLIPOPROTEIN DIACYLGLYCERYL TRANSFERASE"/>
    <property type="match status" value="1"/>
</dbReference>
<evidence type="ECO:0000256" key="4">
    <source>
        <dbReference type="ARBA" id="ARBA00022692"/>
    </source>
</evidence>
<proteinExistence type="inferred from homology"/>
<gene>
    <name evidence="7" type="primary">lgt</name>
    <name evidence="8" type="ORF">SAMN02745171_00014</name>
</gene>
<comment type="pathway">
    <text evidence="7">Protein modification; lipoprotein biosynthesis (diacylglyceryl transfer).</text>
</comment>
<feature type="transmembrane region" description="Helical" evidence="7">
    <location>
        <begin position="100"/>
        <end position="117"/>
    </location>
</feature>